<sequence>MQLTFGQAQVYTSSRMKNHPVLAKLFQQFFGYTNVGNYARFTIFKKLMKQIPLPEKAEILDLGTGYGEYAISLAQANPKAIIHALDIDQERIQTLNRALTRANIPNVRTCDTYLQDSSICDLDFIFSIDVFEHIRPEEMPFATAYEKLKSGGYFMVKIPNKVQRTIFPEHLFEEHQEWLEDEHVGQVYDLDGLKTRFEAEGFEVVHASYSDGWTSRLAWELAYLGKKAGTITQLLSLPLAKALIHVDRWVHTGKSGNAIQVIGRKVYP</sequence>
<dbReference type="EC" id="2.1.1.222" evidence="1"/>
<proteinExistence type="predicted"/>
<evidence type="ECO:0000313" key="2">
    <source>
        <dbReference type="Proteomes" id="UP001595805"/>
    </source>
</evidence>
<comment type="caution">
    <text evidence="1">The sequence shown here is derived from an EMBL/GenBank/DDBJ whole genome shotgun (WGS) entry which is preliminary data.</text>
</comment>
<accession>A0ABV8AQS2</accession>
<dbReference type="SUPFAM" id="SSF53335">
    <property type="entry name" value="S-adenosyl-L-methionine-dependent methyltransferases"/>
    <property type="match status" value="1"/>
</dbReference>
<protein>
    <submittedName>
        <fullName evidence="1">Class I SAM-dependent methyltransferase</fullName>
        <ecNumber evidence="1">2.1.1.222</ecNumber>
        <ecNumber evidence="1">2.1.1.64</ecNumber>
    </submittedName>
</protein>
<keyword evidence="1" id="KW-0489">Methyltransferase</keyword>
<dbReference type="PANTHER" id="PTHR43861">
    <property type="entry name" value="TRANS-ACONITATE 2-METHYLTRANSFERASE-RELATED"/>
    <property type="match status" value="1"/>
</dbReference>
<dbReference type="RefSeq" id="WP_377904952.1">
    <property type="nucleotide sequence ID" value="NZ_JBHRZS010000006.1"/>
</dbReference>
<dbReference type="CDD" id="cd02440">
    <property type="entry name" value="AdoMet_MTases"/>
    <property type="match status" value="1"/>
</dbReference>
<dbReference type="GO" id="GO:0061542">
    <property type="term" value="F:3-demethylubiquinol 3-O-methyltransferase activity"/>
    <property type="evidence" value="ECO:0007669"/>
    <property type="project" value="UniProtKB-EC"/>
</dbReference>
<evidence type="ECO:0000313" key="1">
    <source>
        <dbReference type="EMBL" id="MFC3879997.1"/>
    </source>
</evidence>
<organism evidence="1 2">
    <name type="scientific">Algoriphagus namhaensis</name>
    <dbReference type="NCBI Taxonomy" id="915353"/>
    <lineage>
        <taxon>Bacteria</taxon>
        <taxon>Pseudomonadati</taxon>
        <taxon>Bacteroidota</taxon>
        <taxon>Cytophagia</taxon>
        <taxon>Cytophagales</taxon>
        <taxon>Cyclobacteriaceae</taxon>
        <taxon>Algoriphagus</taxon>
    </lineage>
</organism>
<dbReference type="EMBL" id="JBHRZS010000006">
    <property type="protein sequence ID" value="MFC3879997.1"/>
    <property type="molecule type" value="Genomic_DNA"/>
</dbReference>
<keyword evidence="2" id="KW-1185">Reference proteome</keyword>
<dbReference type="EC" id="2.1.1.64" evidence="1"/>
<dbReference type="InterPro" id="IPR029063">
    <property type="entry name" value="SAM-dependent_MTases_sf"/>
</dbReference>
<dbReference type="PANTHER" id="PTHR43861:SF6">
    <property type="entry name" value="METHYLTRANSFERASE TYPE 11"/>
    <property type="match status" value="1"/>
</dbReference>
<dbReference type="Gene3D" id="3.40.50.150">
    <property type="entry name" value="Vaccinia Virus protein VP39"/>
    <property type="match status" value="1"/>
</dbReference>
<dbReference type="GO" id="GO:0102208">
    <property type="term" value="F:2-polyprenyl-6-hydroxyphenol methylase activity"/>
    <property type="evidence" value="ECO:0007669"/>
    <property type="project" value="UniProtKB-EC"/>
</dbReference>
<keyword evidence="1" id="KW-0808">Transferase</keyword>
<name>A0ABV8AQS2_9BACT</name>
<dbReference type="Proteomes" id="UP001595805">
    <property type="component" value="Unassembled WGS sequence"/>
</dbReference>
<gene>
    <name evidence="1" type="ORF">ACFOSV_07415</name>
</gene>
<reference evidence="2" key="1">
    <citation type="journal article" date="2019" name="Int. J. Syst. Evol. Microbiol.">
        <title>The Global Catalogue of Microorganisms (GCM) 10K type strain sequencing project: providing services to taxonomists for standard genome sequencing and annotation.</title>
        <authorList>
            <consortium name="The Broad Institute Genomics Platform"/>
            <consortium name="The Broad Institute Genome Sequencing Center for Infectious Disease"/>
            <person name="Wu L."/>
            <person name="Ma J."/>
        </authorList>
    </citation>
    <scope>NUCLEOTIDE SEQUENCE [LARGE SCALE GENOMIC DNA]</scope>
    <source>
        <strain evidence="2">CCUG 60523</strain>
    </source>
</reference>
<dbReference type="Pfam" id="PF13489">
    <property type="entry name" value="Methyltransf_23"/>
    <property type="match status" value="1"/>
</dbReference>
<dbReference type="GO" id="GO:0032259">
    <property type="term" value="P:methylation"/>
    <property type="evidence" value="ECO:0007669"/>
    <property type="project" value="UniProtKB-KW"/>
</dbReference>